<keyword evidence="7 17" id="KW-0554">One-carbon metabolism</keyword>
<dbReference type="Gene3D" id="3.40.1190.10">
    <property type="entry name" value="Mur-like, catalytic domain"/>
    <property type="match status" value="1"/>
</dbReference>
<comment type="pathway">
    <text evidence="4 17">Cofactor biosynthesis; tetrahydrofolylpolyglutamate biosynthesis.</text>
</comment>
<keyword evidence="21" id="KW-1185">Reference proteome</keyword>
<comment type="catalytic activity">
    <reaction evidence="16 17">
        <text>(6S)-5,6,7,8-tetrahydrofolyl-(gamma-L-Glu)(n) + L-glutamate + ATP = (6S)-5,6,7,8-tetrahydrofolyl-(gamma-L-Glu)(n+1) + ADP + phosphate + H(+)</text>
        <dbReference type="Rhea" id="RHEA:10580"/>
        <dbReference type="Rhea" id="RHEA-COMP:14738"/>
        <dbReference type="Rhea" id="RHEA-COMP:14740"/>
        <dbReference type="ChEBI" id="CHEBI:15378"/>
        <dbReference type="ChEBI" id="CHEBI:29985"/>
        <dbReference type="ChEBI" id="CHEBI:30616"/>
        <dbReference type="ChEBI" id="CHEBI:43474"/>
        <dbReference type="ChEBI" id="CHEBI:141005"/>
        <dbReference type="ChEBI" id="CHEBI:456216"/>
        <dbReference type="EC" id="6.3.2.17"/>
    </reaction>
</comment>
<evidence type="ECO:0000256" key="3">
    <source>
        <dbReference type="ARBA" id="ARBA00004496"/>
    </source>
</evidence>
<dbReference type="PANTHER" id="PTHR11136">
    <property type="entry name" value="FOLYLPOLYGLUTAMATE SYNTHASE-RELATED"/>
    <property type="match status" value="1"/>
</dbReference>
<dbReference type="OrthoDB" id="5212574at2759"/>
<dbReference type="GO" id="GO:0004326">
    <property type="term" value="F:tetrahydrofolylpolyglutamate synthase activity"/>
    <property type="evidence" value="ECO:0007669"/>
    <property type="project" value="UniProtKB-EC"/>
</dbReference>
<gene>
    <name evidence="20" type="ORF">D9756_000501</name>
</gene>
<evidence type="ECO:0000256" key="8">
    <source>
        <dbReference type="ARBA" id="ARBA00022598"/>
    </source>
</evidence>
<evidence type="ECO:0000256" key="17">
    <source>
        <dbReference type="PIRNR" id="PIRNR038895"/>
    </source>
</evidence>
<comment type="cofactor">
    <cofactor evidence="17">
        <name>a monovalent cation</name>
        <dbReference type="ChEBI" id="CHEBI:60242"/>
    </cofactor>
    <text evidence="17">A monovalent cation.</text>
</comment>
<keyword evidence="8 17" id="KW-0436">Ligase</keyword>
<keyword evidence="10 18" id="KW-0547">Nucleotide-binding</keyword>
<sequence length="519" mass="57113">MSSSRTYRDAIDHLNTLQVDAARPEATRATPGRSQFAISDMLEYLYRIGYSPNELNALNVIHIAGTKGKGSTSAFVNSILQHAQPSWKVGLYTSPHLSTVRERIRINGVPISEEDFTKYFFEVWDNLLMENDKVNADDRSKAVASHATTLPGTLSSTSLMPGYFRCMTLLAFHVFLKMKVDATVLEVGVGGAYDGTNIVPKPVVTGITALGIDHVPVLGNTLRDIAWHKGGIFKEGVPAITVVQPQEGMEVLEARARELRASSFRSVQTLDSLFEVPLGLAGRHQVQNATIAVELARQFLCERQALADTSELPQSFVDGLRATRWPGRCQTVADPAHSNIIWYLDGAHTLESLDYCMDWFLSPGVGVDTEGNPSPAKRVLIFNCTKGRPGETFIRVINNKITAWANKNARDASKFFDHVIFCTNATYANGRFKHEFTSKVMSGEELLHLTIQNELSTAWSSTIPEYARDRIHVLPSIEHAISQIRTISADSIPIKLLVTGSLHLIAGIIEGAGLSRIAL</sequence>
<dbReference type="InterPro" id="IPR018109">
    <property type="entry name" value="Folylpolyglutamate_synth_CS"/>
</dbReference>
<comment type="caution">
    <text evidence="20">The sequence shown here is derived from an EMBL/GenBank/DDBJ whole genome shotgun (WGS) entry which is preliminary data.</text>
</comment>
<evidence type="ECO:0000256" key="9">
    <source>
        <dbReference type="ARBA" id="ARBA00022723"/>
    </source>
</evidence>
<dbReference type="InterPro" id="IPR001645">
    <property type="entry name" value="Folylpolyglutamate_synth"/>
</dbReference>
<evidence type="ECO:0000256" key="4">
    <source>
        <dbReference type="ARBA" id="ARBA00005150"/>
    </source>
</evidence>
<comment type="subcellular location">
    <subcellularLocation>
        <location evidence="3">Cytoplasm</location>
    </subcellularLocation>
    <subcellularLocation>
        <location evidence="1">Mitochondrion inner membrane</location>
    </subcellularLocation>
    <subcellularLocation>
        <location evidence="2">Mitochondrion matrix</location>
    </subcellularLocation>
</comment>
<dbReference type="PROSITE" id="PS01012">
    <property type="entry name" value="FOLYLPOLYGLU_SYNT_2"/>
    <property type="match status" value="1"/>
</dbReference>
<evidence type="ECO:0000256" key="16">
    <source>
        <dbReference type="ARBA" id="ARBA00047493"/>
    </source>
</evidence>
<evidence type="ECO:0000256" key="2">
    <source>
        <dbReference type="ARBA" id="ARBA00004305"/>
    </source>
</evidence>
<dbReference type="GO" id="GO:0005524">
    <property type="term" value="F:ATP binding"/>
    <property type="evidence" value="ECO:0007669"/>
    <property type="project" value="UniProtKB-KW"/>
</dbReference>
<keyword evidence="14" id="KW-0496">Mitochondrion</keyword>
<dbReference type="Proteomes" id="UP000559027">
    <property type="component" value="Unassembled WGS sequence"/>
</dbReference>
<comment type="similarity">
    <text evidence="5 17">Belongs to the folylpolyglutamate synthase family.</text>
</comment>
<keyword evidence="6" id="KW-0963">Cytoplasm</keyword>
<evidence type="ECO:0000256" key="14">
    <source>
        <dbReference type="ARBA" id="ARBA00023128"/>
    </source>
</evidence>
<comment type="function">
    <text evidence="17">Catalyzes conversion of folates to polyglutamate derivatives allowing concentration of folate compounds in the cell and the intracellular retention of these cofactors, which are important substrates for most of the folate-dependent enzymes that are involved in one-carbon transfer reactions involved in purine, pyrimidine and amino acid synthesis.</text>
</comment>
<keyword evidence="11" id="KW-0999">Mitochondrion inner membrane</keyword>
<dbReference type="GO" id="GO:0005759">
    <property type="term" value="C:mitochondrial matrix"/>
    <property type="evidence" value="ECO:0007669"/>
    <property type="project" value="UniProtKB-SubCell"/>
</dbReference>
<name>A0A8H5GES4_9AGAR</name>
<evidence type="ECO:0000256" key="18">
    <source>
        <dbReference type="PIRSR" id="PIRSR038895-1"/>
    </source>
</evidence>
<dbReference type="PIRSF" id="PIRSF038895">
    <property type="entry name" value="FPGS"/>
    <property type="match status" value="1"/>
</dbReference>
<dbReference type="Gene3D" id="3.90.190.20">
    <property type="entry name" value="Mur ligase, C-terminal domain"/>
    <property type="match status" value="1"/>
</dbReference>
<dbReference type="GO" id="GO:0005829">
    <property type="term" value="C:cytosol"/>
    <property type="evidence" value="ECO:0007669"/>
    <property type="project" value="TreeGrafter"/>
</dbReference>
<keyword evidence="9 19" id="KW-0479">Metal-binding</keyword>
<evidence type="ECO:0000256" key="12">
    <source>
        <dbReference type="ARBA" id="ARBA00022840"/>
    </source>
</evidence>
<evidence type="ECO:0000256" key="13">
    <source>
        <dbReference type="ARBA" id="ARBA00022842"/>
    </source>
</evidence>
<dbReference type="GO" id="GO:0005743">
    <property type="term" value="C:mitochondrial inner membrane"/>
    <property type="evidence" value="ECO:0007669"/>
    <property type="project" value="UniProtKB-SubCell"/>
</dbReference>
<evidence type="ECO:0000256" key="11">
    <source>
        <dbReference type="ARBA" id="ARBA00022792"/>
    </source>
</evidence>
<keyword evidence="15" id="KW-0472">Membrane</keyword>
<feature type="binding site" evidence="18">
    <location>
        <position position="345"/>
    </location>
    <ligand>
        <name>ATP</name>
        <dbReference type="ChEBI" id="CHEBI:30616"/>
    </ligand>
</feature>
<dbReference type="InterPro" id="IPR023600">
    <property type="entry name" value="Folylpolyglutamate_synth_euk"/>
</dbReference>
<evidence type="ECO:0000256" key="10">
    <source>
        <dbReference type="ARBA" id="ARBA00022741"/>
    </source>
</evidence>
<evidence type="ECO:0000256" key="19">
    <source>
        <dbReference type="PIRSR" id="PIRSR038895-2"/>
    </source>
</evidence>
<dbReference type="PANTHER" id="PTHR11136:SF5">
    <property type="entry name" value="FOLYLPOLYGLUTAMATE SYNTHASE, MITOCHONDRIAL"/>
    <property type="match status" value="1"/>
</dbReference>
<dbReference type="GO" id="GO:0046872">
    <property type="term" value="F:metal ion binding"/>
    <property type="evidence" value="ECO:0007669"/>
    <property type="project" value="UniProtKB-KW"/>
</dbReference>
<evidence type="ECO:0000256" key="7">
    <source>
        <dbReference type="ARBA" id="ARBA00022563"/>
    </source>
</evidence>
<dbReference type="PROSITE" id="PS01011">
    <property type="entry name" value="FOLYLPOLYGLU_SYNT_1"/>
    <property type="match status" value="1"/>
</dbReference>
<dbReference type="EC" id="6.3.2.17" evidence="17"/>
<dbReference type="InterPro" id="IPR036565">
    <property type="entry name" value="Mur-like_cat_sf"/>
</dbReference>
<dbReference type="AlphaFoldDB" id="A0A8H5GES4"/>
<evidence type="ECO:0000256" key="1">
    <source>
        <dbReference type="ARBA" id="ARBA00004273"/>
    </source>
</evidence>
<keyword evidence="12 18" id="KW-0067">ATP-binding</keyword>
<keyword evidence="13 19" id="KW-0460">Magnesium</keyword>
<reference evidence="20 21" key="1">
    <citation type="journal article" date="2020" name="ISME J.">
        <title>Uncovering the hidden diversity of litter-decomposition mechanisms in mushroom-forming fungi.</title>
        <authorList>
            <person name="Floudas D."/>
            <person name="Bentzer J."/>
            <person name="Ahren D."/>
            <person name="Johansson T."/>
            <person name="Persson P."/>
            <person name="Tunlid A."/>
        </authorList>
    </citation>
    <scope>NUCLEOTIDE SEQUENCE [LARGE SCALE GENOMIC DNA]</scope>
    <source>
        <strain evidence="20 21">CBS 146.42</strain>
    </source>
</reference>
<proteinExistence type="inferred from homology"/>
<dbReference type="UniPathway" id="UPA00850"/>
<dbReference type="EMBL" id="JAACJO010000001">
    <property type="protein sequence ID" value="KAF5363480.1"/>
    <property type="molecule type" value="Genomic_DNA"/>
</dbReference>
<dbReference type="NCBIfam" id="TIGR01499">
    <property type="entry name" value="folC"/>
    <property type="match status" value="1"/>
</dbReference>
<feature type="binding site" evidence="19">
    <location>
        <position position="214"/>
    </location>
    <ligand>
        <name>Mg(2+)</name>
        <dbReference type="ChEBI" id="CHEBI:18420"/>
        <label>1</label>
    </ligand>
</feature>
<evidence type="ECO:0000313" key="20">
    <source>
        <dbReference type="EMBL" id="KAF5363480.1"/>
    </source>
</evidence>
<feature type="binding site" evidence="19">
    <location>
        <position position="186"/>
    </location>
    <ligand>
        <name>Mg(2+)</name>
        <dbReference type="ChEBI" id="CHEBI:18420"/>
        <label>1</label>
    </ligand>
</feature>
<evidence type="ECO:0000256" key="6">
    <source>
        <dbReference type="ARBA" id="ARBA00022490"/>
    </source>
</evidence>
<dbReference type="InterPro" id="IPR036615">
    <property type="entry name" value="Mur_ligase_C_dom_sf"/>
</dbReference>
<evidence type="ECO:0000313" key="21">
    <source>
        <dbReference type="Proteomes" id="UP000559027"/>
    </source>
</evidence>
<protein>
    <recommendedName>
        <fullName evidence="17">Folylpolyglutamate synthase</fullName>
        <ecNumber evidence="17">6.3.2.17</ecNumber>
    </recommendedName>
    <alternativeName>
        <fullName evidence="17">Folylpoly-gamma-glutamate synthetase</fullName>
    </alternativeName>
    <alternativeName>
        <fullName evidence="17">Tetrahydrofolylpolyglutamate synthase</fullName>
    </alternativeName>
</protein>
<evidence type="ECO:0000256" key="15">
    <source>
        <dbReference type="ARBA" id="ARBA00023136"/>
    </source>
</evidence>
<evidence type="ECO:0000256" key="5">
    <source>
        <dbReference type="ARBA" id="ARBA00008276"/>
    </source>
</evidence>
<organism evidence="20 21">
    <name type="scientific">Leucocoprinus leucothites</name>
    <dbReference type="NCBI Taxonomy" id="201217"/>
    <lineage>
        <taxon>Eukaryota</taxon>
        <taxon>Fungi</taxon>
        <taxon>Dikarya</taxon>
        <taxon>Basidiomycota</taxon>
        <taxon>Agaricomycotina</taxon>
        <taxon>Agaricomycetes</taxon>
        <taxon>Agaricomycetidae</taxon>
        <taxon>Agaricales</taxon>
        <taxon>Agaricineae</taxon>
        <taxon>Agaricaceae</taxon>
        <taxon>Leucocoprinus</taxon>
    </lineage>
</organism>
<dbReference type="GO" id="GO:0006730">
    <property type="term" value="P:one-carbon metabolic process"/>
    <property type="evidence" value="ECO:0007669"/>
    <property type="project" value="UniProtKB-KW"/>
</dbReference>
<dbReference type="SUPFAM" id="SSF53244">
    <property type="entry name" value="MurD-like peptide ligases, peptide-binding domain"/>
    <property type="match status" value="1"/>
</dbReference>
<accession>A0A8H5GES4</accession>
<dbReference type="SUPFAM" id="SSF53623">
    <property type="entry name" value="MurD-like peptide ligases, catalytic domain"/>
    <property type="match status" value="1"/>
</dbReference>
<feature type="binding site" evidence="19">
    <location>
        <position position="94"/>
    </location>
    <ligand>
        <name>Mg(2+)</name>
        <dbReference type="ChEBI" id="CHEBI:18420"/>
        <label>1</label>
    </ligand>
</feature>
<feature type="binding site" evidence="18">
    <location>
        <position position="328"/>
    </location>
    <ligand>
        <name>ATP</name>
        <dbReference type="ChEBI" id="CHEBI:30616"/>
    </ligand>
</feature>